<feature type="binding site" evidence="13">
    <location>
        <begin position="15"/>
        <end position="17"/>
    </location>
    <ligand>
        <name>substrate</name>
    </ligand>
</feature>
<evidence type="ECO:0000256" key="11">
    <source>
        <dbReference type="ARBA" id="ARBA00023235"/>
    </source>
</evidence>
<dbReference type="NCBIfam" id="TIGR00419">
    <property type="entry name" value="tim"/>
    <property type="match status" value="1"/>
</dbReference>
<evidence type="ECO:0000256" key="9">
    <source>
        <dbReference type="ARBA" id="ARBA00022490"/>
    </source>
</evidence>
<dbReference type="KEGG" id="marq:MARGE09_P1280"/>
<evidence type="ECO:0000256" key="1">
    <source>
        <dbReference type="ARBA" id="ARBA00000474"/>
    </source>
</evidence>
<dbReference type="CDD" id="cd00311">
    <property type="entry name" value="TIM"/>
    <property type="match status" value="1"/>
</dbReference>
<evidence type="ECO:0000256" key="13">
    <source>
        <dbReference type="HAMAP-Rule" id="MF_00147"/>
    </source>
</evidence>
<sequence>MGQLSNKRRPIIIANWKLNGTTAFVSDLLDGITEQWFGVHQAEVVVCPAFIHLAQAVNEHLAHSNVALGAQDCSQFEEGAYTGDVSAEMLHDIGCQYVIVGHSERRRFYSESDAQVAKKFDLVHQSMMTPILCVGETQEQREAGKTLDVIKRQVGAALDYCGVEKLARSVVAYEPLWAVGTGVTATPDQAQEVHAFIRELLGPVGQAVRIVYGGSVKANNAETLFAEPDIDGALVGGAALKADDFIEICKAAEL</sequence>
<comment type="subcellular location">
    <subcellularLocation>
        <location evidence="13 14">Cytoplasm</location>
    </subcellularLocation>
</comment>
<keyword evidence="11 13" id="KW-0413">Isomerase</keyword>
<evidence type="ECO:0000256" key="6">
    <source>
        <dbReference type="ARBA" id="ARBA00011940"/>
    </source>
</evidence>
<keyword evidence="8 13" id="KW-0312">Gluconeogenesis</keyword>
<evidence type="ECO:0000256" key="7">
    <source>
        <dbReference type="ARBA" id="ARBA00019397"/>
    </source>
</evidence>
<comment type="subunit">
    <text evidence="5 13 14">Homodimer.</text>
</comment>
<dbReference type="GO" id="GO:0006096">
    <property type="term" value="P:glycolytic process"/>
    <property type="evidence" value="ECO:0007669"/>
    <property type="project" value="UniProtKB-UniRule"/>
</dbReference>
<dbReference type="RefSeq" id="WP_236986554.1">
    <property type="nucleotide sequence ID" value="NZ_AP023086.1"/>
</dbReference>
<dbReference type="FunFam" id="3.20.20.70:FF:000020">
    <property type="entry name" value="Triosephosphate isomerase"/>
    <property type="match status" value="1"/>
</dbReference>
<dbReference type="AlphaFoldDB" id="A0AAN2BJJ7"/>
<dbReference type="InterPro" id="IPR022896">
    <property type="entry name" value="TrioseP_Isoase_bac/euk"/>
</dbReference>
<comment type="pathway">
    <text evidence="3">Carbohydrate metabolism; erythritol degradation.</text>
</comment>
<evidence type="ECO:0000256" key="10">
    <source>
        <dbReference type="ARBA" id="ARBA00023152"/>
    </source>
</evidence>
<comment type="similarity">
    <text evidence="4 13 14">Belongs to the triosephosphate isomerase family.</text>
</comment>
<dbReference type="PANTHER" id="PTHR21139:SF42">
    <property type="entry name" value="TRIOSEPHOSPHATE ISOMERASE"/>
    <property type="match status" value="1"/>
</dbReference>
<evidence type="ECO:0000256" key="3">
    <source>
        <dbReference type="ARBA" id="ARBA00004939"/>
    </source>
</evidence>
<dbReference type="InterPro" id="IPR000652">
    <property type="entry name" value="Triosephosphate_isomerase"/>
</dbReference>
<dbReference type="PROSITE" id="PS00171">
    <property type="entry name" value="TIM_1"/>
    <property type="match status" value="1"/>
</dbReference>
<dbReference type="InterPro" id="IPR020861">
    <property type="entry name" value="Triosephosphate_isomerase_AS"/>
</dbReference>
<accession>A0AAN2BJJ7</accession>
<dbReference type="PANTHER" id="PTHR21139">
    <property type="entry name" value="TRIOSEPHOSPHATE ISOMERASE"/>
    <property type="match status" value="1"/>
</dbReference>
<evidence type="ECO:0000256" key="4">
    <source>
        <dbReference type="ARBA" id="ARBA00007422"/>
    </source>
</evidence>
<comment type="pathway">
    <text evidence="13 14">Carbohydrate degradation; glycolysis; D-glyceraldehyde 3-phosphate from glycerone phosphate: step 1/1.</text>
</comment>
<dbReference type="Pfam" id="PF00121">
    <property type="entry name" value="TIM"/>
    <property type="match status" value="1"/>
</dbReference>
<evidence type="ECO:0000313" key="15">
    <source>
        <dbReference type="EMBL" id="BCD97080.1"/>
    </source>
</evidence>
<evidence type="ECO:0000256" key="5">
    <source>
        <dbReference type="ARBA" id="ARBA00011738"/>
    </source>
</evidence>
<feature type="active site" description="Proton acceptor" evidence="13">
    <location>
        <position position="174"/>
    </location>
</feature>
<dbReference type="InterPro" id="IPR035990">
    <property type="entry name" value="TIM_sf"/>
</dbReference>
<dbReference type="GO" id="GO:0004807">
    <property type="term" value="F:triose-phosphate isomerase activity"/>
    <property type="evidence" value="ECO:0007669"/>
    <property type="project" value="UniProtKB-UniRule"/>
</dbReference>
<dbReference type="PROSITE" id="PS51440">
    <property type="entry name" value="TIM_2"/>
    <property type="match status" value="1"/>
</dbReference>
<comment type="function">
    <text evidence="12 13">Involved in the gluconeogenesis. Catalyzes stereospecifically the conversion of dihydroxyacetone phosphate (DHAP) to D-glyceraldehyde-3-phosphate (G3P).</text>
</comment>
<evidence type="ECO:0000256" key="12">
    <source>
        <dbReference type="ARBA" id="ARBA00055680"/>
    </source>
</evidence>
<dbReference type="GO" id="GO:0006094">
    <property type="term" value="P:gluconeogenesis"/>
    <property type="evidence" value="ECO:0007669"/>
    <property type="project" value="UniProtKB-UniRule"/>
</dbReference>
<feature type="binding site" evidence="13">
    <location>
        <position position="215"/>
    </location>
    <ligand>
        <name>substrate</name>
    </ligand>
</feature>
<dbReference type="GO" id="GO:0005829">
    <property type="term" value="C:cytosol"/>
    <property type="evidence" value="ECO:0007669"/>
    <property type="project" value="TreeGrafter"/>
</dbReference>
<keyword evidence="10 13" id="KW-0324">Glycolysis</keyword>
<feature type="binding site" evidence="13">
    <location>
        <begin position="236"/>
        <end position="237"/>
    </location>
    <ligand>
        <name>substrate</name>
    </ligand>
</feature>
<dbReference type="EMBL" id="AP023086">
    <property type="protein sequence ID" value="BCD97080.1"/>
    <property type="molecule type" value="Genomic_DNA"/>
</dbReference>
<evidence type="ECO:0000313" key="16">
    <source>
        <dbReference type="Proteomes" id="UP001320119"/>
    </source>
</evidence>
<keyword evidence="16" id="KW-1185">Reference proteome</keyword>
<dbReference type="SUPFAM" id="SSF51351">
    <property type="entry name" value="Triosephosphate isomerase (TIM)"/>
    <property type="match status" value="1"/>
</dbReference>
<evidence type="ECO:0000256" key="2">
    <source>
        <dbReference type="ARBA" id="ARBA00004742"/>
    </source>
</evidence>
<dbReference type="Gene3D" id="3.20.20.70">
    <property type="entry name" value="Aldolase class I"/>
    <property type="match status" value="1"/>
</dbReference>
<protein>
    <recommendedName>
        <fullName evidence="7 13">Triosephosphate isomerase</fullName>
        <shortName evidence="13">TIM</shortName>
        <shortName evidence="13">TPI</shortName>
        <ecNumber evidence="6 13">5.3.1.1</ecNumber>
    </recommendedName>
    <alternativeName>
        <fullName evidence="13">Triose-phosphate isomerase</fullName>
    </alternativeName>
</protein>
<dbReference type="Proteomes" id="UP001320119">
    <property type="component" value="Chromosome"/>
</dbReference>
<dbReference type="HAMAP" id="MF_00147_B">
    <property type="entry name" value="TIM_B"/>
    <property type="match status" value="1"/>
</dbReference>
<evidence type="ECO:0000256" key="8">
    <source>
        <dbReference type="ARBA" id="ARBA00022432"/>
    </source>
</evidence>
<dbReference type="InterPro" id="IPR013785">
    <property type="entry name" value="Aldolase_TIM"/>
</dbReference>
<proteinExistence type="inferred from homology"/>
<feature type="active site" description="Electrophile" evidence="13">
    <location>
        <position position="102"/>
    </location>
</feature>
<keyword evidence="9 13" id="KW-0963">Cytoplasm</keyword>
<reference evidence="15 16" key="1">
    <citation type="journal article" date="2022" name="IScience">
        <title>An ultrasensitive nanofiber-based assay for enzymatic hydrolysis and deep-sea microbial degradation of cellulose.</title>
        <authorList>
            <person name="Tsudome M."/>
            <person name="Tachioka M."/>
            <person name="Miyazaki M."/>
            <person name="Uchimura K."/>
            <person name="Tsuda M."/>
            <person name="Takaki Y."/>
            <person name="Deguchi S."/>
        </authorList>
    </citation>
    <scope>NUCLEOTIDE SEQUENCE [LARGE SCALE GENOMIC DNA]</scope>
    <source>
        <strain evidence="15 16">GE09</strain>
    </source>
</reference>
<dbReference type="EC" id="5.3.1.1" evidence="6 13"/>
<comment type="catalytic activity">
    <reaction evidence="1 13 14">
        <text>D-glyceraldehyde 3-phosphate = dihydroxyacetone phosphate</text>
        <dbReference type="Rhea" id="RHEA:18585"/>
        <dbReference type="ChEBI" id="CHEBI:57642"/>
        <dbReference type="ChEBI" id="CHEBI:59776"/>
        <dbReference type="EC" id="5.3.1.1"/>
    </reaction>
</comment>
<gene>
    <name evidence="13" type="primary">tpiA</name>
    <name evidence="15" type="ORF">MARGE09_P1280</name>
</gene>
<dbReference type="GO" id="GO:0019563">
    <property type="term" value="P:glycerol catabolic process"/>
    <property type="evidence" value="ECO:0007669"/>
    <property type="project" value="TreeGrafter"/>
</dbReference>
<organism evidence="15 16">
    <name type="scientific">Marinagarivorans cellulosilyticus</name>
    <dbReference type="NCBI Taxonomy" id="2721545"/>
    <lineage>
        <taxon>Bacteria</taxon>
        <taxon>Pseudomonadati</taxon>
        <taxon>Pseudomonadota</taxon>
        <taxon>Gammaproteobacteria</taxon>
        <taxon>Cellvibrionales</taxon>
        <taxon>Cellvibrionaceae</taxon>
        <taxon>Marinagarivorans</taxon>
    </lineage>
</organism>
<name>A0AAN2BJJ7_9GAMM</name>
<evidence type="ECO:0000256" key="14">
    <source>
        <dbReference type="RuleBase" id="RU363013"/>
    </source>
</evidence>
<feature type="binding site" evidence="13">
    <location>
        <position position="180"/>
    </location>
    <ligand>
        <name>substrate</name>
    </ligand>
</feature>
<comment type="pathway">
    <text evidence="2 13 14">Carbohydrate biosynthesis; gluconeogenesis.</text>
</comment>
<dbReference type="GO" id="GO:0046166">
    <property type="term" value="P:glyceraldehyde-3-phosphate biosynthetic process"/>
    <property type="evidence" value="ECO:0007669"/>
    <property type="project" value="TreeGrafter"/>
</dbReference>